<dbReference type="AlphaFoldDB" id="S7RKY8"/>
<organism evidence="2 3">
    <name type="scientific">Gloeophyllum trabeum (strain ATCC 11539 / FP-39264 / Madison 617)</name>
    <name type="common">Brown rot fungus</name>
    <dbReference type="NCBI Taxonomy" id="670483"/>
    <lineage>
        <taxon>Eukaryota</taxon>
        <taxon>Fungi</taxon>
        <taxon>Dikarya</taxon>
        <taxon>Basidiomycota</taxon>
        <taxon>Agaricomycotina</taxon>
        <taxon>Agaricomycetes</taxon>
        <taxon>Gloeophyllales</taxon>
        <taxon>Gloeophyllaceae</taxon>
        <taxon>Gloeophyllum</taxon>
    </lineage>
</organism>
<dbReference type="KEGG" id="gtr:GLOTRDRAFT_60911"/>
<dbReference type="CDD" id="cd11296">
    <property type="entry name" value="O-FucT_like"/>
    <property type="match status" value="1"/>
</dbReference>
<feature type="chain" id="PRO_5004556665" description="Glycosyl transferase CAP10 domain-containing protein" evidence="1">
    <location>
        <begin position="28"/>
        <end position="465"/>
    </location>
</feature>
<reference evidence="2 3" key="1">
    <citation type="journal article" date="2012" name="Science">
        <title>The Paleozoic origin of enzymatic lignin decomposition reconstructed from 31 fungal genomes.</title>
        <authorList>
            <person name="Floudas D."/>
            <person name="Binder M."/>
            <person name="Riley R."/>
            <person name="Barry K."/>
            <person name="Blanchette R.A."/>
            <person name="Henrissat B."/>
            <person name="Martinez A.T."/>
            <person name="Otillar R."/>
            <person name="Spatafora J.W."/>
            <person name="Yadav J.S."/>
            <person name="Aerts A."/>
            <person name="Benoit I."/>
            <person name="Boyd A."/>
            <person name="Carlson A."/>
            <person name="Copeland A."/>
            <person name="Coutinho P.M."/>
            <person name="de Vries R.P."/>
            <person name="Ferreira P."/>
            <person name="Findley K."/>
            <person name="Foster B."/>
            <person name="Gaskell J."/>
            <person name="Glotzer D."/>
            <person name="Gorecki P."/>
            <person name="Heitman J."/>
            <person name="Hesse C."/>
            <person name="Hori C."/>
            <person name="Igarashi K."/>
            <person name="Jurgens J.A."/>
            <person name="Kallen N."/>
            <person name="Kersten P."/>
            <person name="Kohler A."/>
            <person name="Kuees U."/>
            <person name="Kumar T.K.A."/>
            <person name="Kuo A."/>
            <person name="LaButti K."/>
            <person name="Larrondo L.F."/>
            <person name="Lindquist E."/>
            <person name="Ling A."/>
            <person name="Lombard V."/>
            <person name="Lucas S."/>
            <person name="Lundell T."/>
            <person name="Martin R."/>
            <person name="McLaughlin D.J."/>
            <person name="Morgenstern I."/>
            <person name="Morin E."/>
            <person name="Murat C."/>
            <person name="Nagy L.G."/>
            <person name="Nolan M."/>
            <person name="Ohm R.A."/>
            <person name="Patyshakuliyeva A."/>
            <person name="Rokas A."/>
            <person name="Ruiz-Duenas F.J."/>
            <person name="Sabat G."/>
            <person name="Salamov A."/>
            <person name="Samejima M."/>
            <person name="Schmutz J."/>
            <person name="Slot J.C."/>
            <person name="St John F."/>
            <person name="Stenlid J."/>
            <person name="Sun H."/>
            <person name="Sun S."/>
            <person name="Syed K."/>
            <person name="Tsang A."/>
            <person name="Wiebenga A."/>
            <person name="Young D."/>
            <person name="Pisabarro A."/>
            <person name="Eastwood D.C."/>
            <person name="Martin F."/>
            <person name="Cullen D."/>
            <person name="Grigoriev I.V."/>
            <person name="Hibbett D.S."/>
        </authorList>
    </citation>
    <scope>NUCLEOTIDE SEQUENCE [LARGE SCALE GENOMIC DNA]</scope>
    <source>
        <strain evidence="2 3">ATCC 11539</strain>
    </source>
</reference>
<dbReference type="eggNOG" id="ENOG502SK33">
    <property type="taxonomic scope" value="Eukaryota"/>
</dbReference>
<keyword evidence="3" id="KW-1185">Reference proteome</keyword>
<keyword evidence="1" id="KW-0732">Signal</keyword>
<dbReference type="OMA" id="QMLGWNN"/>
<evidence type="ECO:0008006" key="4">
    <source>
        <dbReference type="Google" id="ProtNLM"/>
    </source>
</evidence>
<protein>
    <recommendedName>
        <fullName evidence="4">Glycosyl transferase CAP10 domain-containing protein</fullName>
    </recommendedName>
</protein>
<evidence type="ECO:0000256" key="1">
    <source>
        <dbReference type="SAM" id="SignalP"/>
    </source>
</evidence>
<accession>S7RKY8</accession>
<dbReference type="RefSeq" id="XP_007866193.1">
    <property type="nucleotide sequence ID" value="XM_007868002.1"/>
</dbReference>
<proteinExistence type="predicted"/>
<dbReference type="EMBL" id="KB469302">
    <property type="protein sequence ID" value="EPQ55010.1"/>
    <property type="molecule type" value="Genomic_DNA"/>
</dbReference>
<dbReference type="HOGENOM" id="CLU_014826_0_0_1"/>
<dbReference type="OrthoDB" id="2559662at2759"/>
<dbReference type="Proteomes" id="UP000030669">
    <property type="component" value="Unassembled WGS sequence"/>
</dbReference>
<dbReference type="STRING" id="670483.S7RKY8"/>
<dbReference type="GeneID" id="19307398"/>
<gene>
    <name evidence="2" type="ORF">GLOTRDRAFT_60911</name>
</gene>
<evidence type="ECO:0000313" key="2">
    <source>
        <dbReference type="EMBL" id="EPQ55010.1"/>
    </source>
</evidence>
<name>S7RKY8_GLOTA</name>
<feature type="signal peptide" evidence="1">
    <location>
        <begin position="1"/>
        <end position="27"/>
    </location>
</feature>
<sequence>MQHQRRIFIALGAFFVLVLLFNLRGHAKKAVEGPLRYSGGSLTGEPPNYDKLREWEKNLPQHNLSLPFPEGKAGRYVKFSNQIKALGWNNVLNEILLCTHLAYESKRAYVFQDYYWKPEYYPWRITIWPWESGPHWPQTPINALISGPTAGGPWDDGDPAPRSVSEAYFDEVCPPEERQIIDTDTIKPELQDAEGDVILRRWTQVLGDSPHRCVEVVPGKNDNFPQTFDLWLIGYKRLLSLWPVFQDSPTSRLFGTAPLVAAAVDRNEYLFLPRGSRPPRYGPHSPYERMLALHIRRGDYEDACYGLARWNSTFYGWNQLPSHPDKFEPPPGGSWGENTPENIAFYLEHCYPNFEKIVEKIRNSKAEYINNGTGRVLDVMYLLTNADNEWVENFKSVMYAHGWSTIVTSKDLVLDDEQIGVNMAVDMEIARKAAVFIGNGWSSFTSNIIHRRLVDGKEPLANRFW</sequence>
<dbReference type="Gene3D" id="3.40.50.11350">
    <property type="match status" value="1"/>
</dbReference>
<evidence type="ECO:0000313" key="3">
    <source>
        <dbReference type="Proteomes" id="UP000030669"/>
    </source>
</evidence>